<evidence type="ECO:0000259" key="2">
    <source>
        <dbReference type="PROSITE" id="PS51819"/>
    </source>
</evidence>
<dbReference type="InterPro" id="IPR004360">
    <property type="entry name" value="Glyas_Fos-R_dOase_dom"/>
</dbReference>
<keyword evidence="4" id="KW-1185">Reference proteome</keyword>
<dbReference type="OrthoDB" id="9795618at2"/>
<dbReference type="Pfam" id="PF00903">
    <property type="entry name" value="Glyoxalase"/>
    <property type="match status" value="1"/>
</dbReference>
<sequence>MKLKGIHHIAIIAEDYAVSKQFYTEILGFEVMQEVYRAERDSYKLDLALDGLYQIELFSFPDYRPRGSYPEAAGLRHLAFKVEDVAAWITYLRSKGVEVQDVRVDEYTGKKFTFFNDPNGQPLELYEHTDLK</sequence>
<dbReference type="NCBIfam" id="NF008551">
    <property type="entry name" value="PRK11478.1"/>
    <property type="match status" value="1"/>
</dbReference>
<evidence type="ECO:0000313" key="4">
    <source>
        <dbReference type="Proteomes" id="UP000186917"/>
    </source>
</evidence>
<accession>A0A173MBF6</accession>
<organism evidence="3 4">
    <name type="scientific">Filimonas lacunae</name>
    <dbReference type="NCBI Taxonomy" id="477680"/>
    <lineage>
        <taxon>Bacteria</taxon>
        <taxon>Pseudomonadati</taxon>
        <taxon>Bacteroidota</taxon>
        <taxon>Chitinophagia</taxon>
        <taxon>Chitinophagales</taxon>
        <taxon>Chitinophagaceae</taxon>
        <taxon>Filimonas</taxon>
    </lineage>
</organism>
<dbReference type="KEGG" id="fln:FLA_0807"/>
<dbReference type="STRING" id="477680.SAMN05421788_11873"/>
<dbReference type="Proteomes" id="UP000186917">
    <property type="component" value="Unassembled WGS sequence"/>
</dbReference>
<dbReference type="SUPFAM" id="SSF54593">
    <property type="entry name" value="Glyoxalase/Bleomycin resistance protein/Dihydroxybiphenyl dioxygenase"/>
    <property type="match status" value="1"/>
</dbReference>
<feature type="domain" description="VOC" evidence="2">
    <location>
        <begin position="5"/>
        <end position="128"/>
    </location>
</feature>
<dbReference type="AlphaFoldDB" id="A0A173MBF6"/>
<dbReference type="Gene3D" id="3.10.180.10">
    <property type="entry name" value="2,3-Dihydroxybiphenyl 1,2-Dioxygenase, domain 1"/>
    <property type="match status" value="1"/>
</dbReference>
<keyword evidence="1" id="KW-0479">Metal-binding</keyword>
<proteinExistence type="predicted"/>
<dbReference type="InterPro" id="IPR029068">
    <property type="entry name" value="Glyas_Bleomycin-R_OHBP_Dase"/>
</dbReference>
<evidence type="ECO:0000256" key="1">
    <source>
        <dbReference type="ARBA" id="ARBA00022723"/>
    </source>
</evidence>
<name>A0A173MBF6_9BACT</name>
<dbReference type="CDD" id="cd08352">
    <property type="entry name" value="VOC_Bs_YwkD_like"/>
    <property type="match status" value="1"/>
</dbReference>
<protein>
    <submittedName>
        <fullName evidence="3">Glyoxylase I family protein</fullName>
    </submittedName>
</protein>
<dbReference type="PANTHER" id="PTHR36113:SF6">
    <property type="entry name" value="FOSFOMYCIN RESISTANCE PROTEIN FOSX"/>
    <property type="match status" value="1"/>
</dbReference>
<dbReference type="PANTHER" id="PTHR36113">
    <property type="entry name" value="LYASE, PUTATIVE-RELATED-RELATED"/>
    <property type="match status" value="1"/>
</dbReference>
<dbReference type="GO" id="GO:0046872">
    <property type="term" value="F:metal ion binding"/>
    <property type="evidence" value="ECO:0007669"/>
    <property type="project" value="UniProtKB-KW"/>
</dbReference>
<evidence type="ECO:0000313" key="3">
    <source>
        <dbReference type="EMBL" id="SIT34737.1"/>
    </source>
</evidence>
<dbReference type="InterPro" id="IPR037523">
    <property type="entry name" value="VOC_core"/>
</dbReference>
<dbReference type="EMBL" id="FTOR01000018">
    <property type="protein sequence ID" value="SIT34737.1"/>
    <property type="molecule type" value="Genomic_DNA"/>
</dbReference>
<dbReference type="InterPro" id="IPR037478">
    <property type="entry name" value="YwkD-like_dom"/>
</dbReference>
<dbReference type="RefSeq" id="WP_076382956.1">
    <property type="nucleotide sequence ID" value="NZ_AP017422.1"/>
</dbReference>
<reference evidence="4" key="1">
    <citation type="submission" date="2017-01" db="EMBL/GenBank/DDBJ databases">
        <authorList>
            <person name="Varghese N."/>
            <person name="Submissions S."/>
        </authorList>
    </citation>
    <scope>NUCLEOTIDE SEQUENCE [LARGE SCALE GENOMIC DNA]</scope>
    <source>
        <strain evidence="4">DSM 21054</strain>
    </source>
</reference>
<gene>
    <name evidence="3" type="ORF">SAMN05421788_11873</name>
</gene>
<dbReference type="InterPro" id="IPR051332">
    <property type="entry name" value="Fosfomycin_Res_Enzymes"/>
</dbReference>
<dbReference type="PROSITE" id="PS51819">
    <property type="entry name" value="VOC"/>
    <property type="match status" value="1"/>
</dbReference>